<keyword evidence="1" id="KW-0812">Transmembrane</keyword>
<dbReference type="Proteomes" id="UP001209229">
    <property type="component" value="Unassembled WGS sequence"/>
</dbReference>
<evidence type="ECO:0000313" key="3">
    <source>
        <dbReference type="EMBL" id="MCW3785269.1"/>
    </source>
</evidence>
<feature type="domain" description="4Fe-4S ferredoxin-type" evidence="2">
    <location>
        <begin position="49"/>
        <end position="68"/>
    </location>
</feature>
<accession>A0AAE3M196</accession>
<evidence type="ECO:0000256" key="1">
    <source>
        <dbReference type="SAM" id="Phobius"/>
    </source>
</evidence>
<dbReference type="InterPro" id="IPR017896">
    <property type="entry name" value="4Fe4S_Fe-S-bd"/>
</dbReference>
<comment type="caution">
    <text evidence="3">The sequence shown here is derived from an EMBL/GenBank/DDBJ whole genome shotgun (WGS) entry which is preliminary data.</text>
</comment>
<dbReference type="PROSITE" id="PS51379">
    <property type="entry name" value="4FE4S_FER_2"/>
    <property type="match status" value="3"/>
</dbReference>
<evidence type="ECO:0000313" key="4">
    <source>
        <dbReference type="Proteomes" id="UP001209229"/>
    </source>
</evidence>
<keyword evidence="1" id="KW-1133">Transmembrane helix</keyword>
<name>A0AAE3M196_9BACT</name>
<reference evidence="3" key="1">
    <citation type="submission" date="2022-10" db="EMBL/GenBank/DDBJ databases">
        <authorList>
            <person name="Yu W.X."/>
        </authorList>
    </citation>
    <scope>NUCLEOTIDE SEQUENCE</scope>
    <source>
        <strain evidence="3">AAT</strain>
    </source>
</reference>
<dbReference type="RefSeq" id="WP_301188841.1">
    <property type="nucleotide sequence ID" value="NZ_JAPDPJ010000002.1"/>
</dbReference>
<dbReference type="SUPFAM" id="SSF54862">
    <property type="entry name" value="4Fe-4S ferredoxins"/>
    <property type="match status" value="1"/>
</dbReference>
<feature type="transmembrane region" description="Helical" evidence="1">
    <location>
        <begin position="20"/>
        <end position="38"/>
    </location>
</feature>
<dbReference type="Gene3D" id="3.30.70.20">
    <property type="match status" value="1"/>
</dbReference>
<keyword evidence="4" id="KW-1185">Reference proteome</keyword>
<feature type="domain" description="4Fe-4S ferredoxin-type" evidence="2">
    <location>
        <begin position="152"/>
        <end position="183"/>
    </location>
</feature>
<proteinExistence type="predicted"/>
<dbReference type="AlphaFoldDB" id="A0AAE3M196"/>
<gene>
    <name evidence="3" type="ORF">OM075_02265</name>
</gene>
<sequence length="191" mass="21158">MSKNNQHKKSPIERRQFLKVVGSGIAGGTILATTGFLFSKTGKKEETSYYWQIDPAKCTQCGRCETDCVLYVSAVKCFHANKVCGYCDLCGGYYRSNVKELNTAAENLMCPTGAIQRKFVEDPYFEYEIIEDLCIGCGKCVKGCTSFGNGSLYLQIKRDLCKDCNECAIAKVCPSNAITRVPIEQAYKLKG</sequence>
<organism evidence="3 4">
    <name type="scientific">Plebeiibacterium sediminum</name>
    <dbReference type="NCBI Taxonomy" id="2992112"/>
    <lineage>
        <taxon>Bacteria</taxon>
        <taxon>Pseudomonadati</taxon>
        <taxon>Bacteroidota</taxon>
        <taxon>Bacteroidia</taxon>
        <taxon>Marinilabiliales</taxon>
        <taxon>Marinilabiliaceae</taxon>
        <taxon>Plebeiibacterium</taxon>
    </lineage>
</organism>
<keyword evidence="1" id="KW-0472">Membrane</keyword>
<evidence type="ECO:0000259" key="2">
    <source>
        <dbReference type="PROSITE" id="PS51379"/>
    </source>
</evidence>
<protein>
    <recommendedName>
        <fullName evidence="2">4Fe-4S ferredoxin-type domain-containing protein</fullName>
    </recommendedName>
</protein>
<feature type="domain" description="4Fe-4S ferredoxin-type" evidence="2">
    <location>
        <begin position="125"/>
        <end position="144"/>
    </location>
</feature>
<dbReference type="EMBL" id="JAPDPJ010000002">
    <property type="protein sequence ID" value="MCW3785269.1"/>
    <property type="molecule type" value="Genomic_DNA"/>
</dbReference>